<dbReference type="CDD" id="cd16922">
    <property type="entry name" value="HATPase_EvgS-ArcB-TorS-like"/>
    <property type="match status" value="1"/>
</dbReference>
<evidence type="ECO:0000313" key="15">
    <source>
        <dbReference type="EMBL" id="GHA88698.1"/>
    </source>
</evidence>
<dbReference type="AlphaFoldDB" id="A0A8J3CR47"/>
<dbReference type="PANTHER" id="PTHR45339:SF1">
    <property type="entry name" value="HYBRID SIGNAL TRANSDUCTION HISTIDINE KINASE J"/>
    <property type="match status" value="1"/>
</dbReference>
<dbReference type="InterPro" id="IPR004358">
    <property type="entry name" value="Sig_transdc_His_kin-like_C"/>
</dbReference>
<dbReference type="FunFam" id="3.30.565.10:FF:000010">
    <property type="entry name" value="Sensor histidine kinase RcsC"/>
    <property type="match status" value="1"/>
</dbReference>
<evidence type="ECO:0000256" key="6">
    <source>
        <dbReference type="ARBA" id="ARBA00022777"/>
    </source>
</evidence>
<keyword evidence="6" id="KW-0418">Kinase</keyword>
<dbReference type="PROSITE" id="PS50109">
    <property type="entry name" value="HIS_KIN"/>
    <property type="match status" value="1"/>
</dbReference>
<dbReference type="GO" id="GO:0005524">
    <property type="term" value="F:ATP binding"/>
    <property type="evidence" value="ECO:0007669"/>
    <property type="project" value="UniProtKB-KW"/>
</dbReference>
<evidence type="ECO:0000313" key="16">
    <source>
        <dbReference type="Proteomes" id="UP000634004"/>
    </source>
</evidence>
<dbReference type="Gene3D" id="6.10.340.10">
    <property type="match status" value="1"/>
</dbReference>
<name>A0A8J3CR47_9PROT</name>
<dbReference type="CDD" id="cd00156">
    <property type="entry name" value="REC"/>
    <property type="match status" value="1"/>
</dbReference>
<dbReference type="Pfam" id="PF00072">
    <property type="entry name" value="Response_reg"/>
    <property type="match status" value="2"/>
</dbReference>
<evidence type="ECO:0000256" key="3">
    <source>
        <dbReference type="ARBA" id="ARBA00022553"/>
    </source>
</evidence>
<dbReference type="CDD" id="cd17546">
    <property type="entry name" value="REC_hyHK_CKI1_RcsC-like"/>
    <property type="match status" value="1"/>
</dbReference>
<dbReference type="Pfam" id="PF05228">
    <property type="entry name" value="CHASE4"/>
    <property type="match status" value="1"/>
</dbReference>
<dbReference type="PRINTS" id="PR00344">
    <property type="entry name" value="BCTRLSENSOR"/>
</dbReference>
<dbReference type="GO" id="GO:0071474">
    <property type="term" value="P:cellular hyperosmotic response"/>
    <property type="evidence" value="ECO:0007669"/>
    <property type="project" value="TreeGrafter"/>
</dbReference>
<dbReference type="EC" id="2.7.13.3" evidence="2"/>
<evidence type="ECO:0000259" key="13">
    <source>
        <dbReference type="PROSITE" id="PS50109"/>
    </source>
</evidence>
<evidence type="ECO:0000256" key="5">
    <source>
        <dbReference type="ARBA" id="ARBA00022741"/>
    </source>
</evidence>
<dbReference type="SMART" id="SM00448">
    <property type="entry name" value="REC"/>
    <property type="match status" value="2"/>
</dbReference>
<feature type="domain" description="Histidine kinase" evidence="13">
    <location>
        <begin position="375"/>
        <end position="596"/>
    </location>
</feature>
<dbReference type="InterPro" id="IPR011006">
    <property type="entry name" value="CheY-like_superfamily"/>
</dbReference>
<comment type="subunit">
    <text evidence="9">At low DSF concentrations, interacts with RpfF.</text>
</comment>
<reference evidence="15" key="1">
    <citation type="journal article" date="2014" name="Int. J. Syst. Evol. Microbiol.">
        <title>Complete genome sequence of Corynebacterium casei LMG S-19264T (=DSM 44701T), isolated from a smear-ripened cheese.</title>
        <authorList>
            <consortium name="US DOE Joint Genome Institute (JGI-PGF)"/>
            <person name="Walter F."/>
            <person name="Albersmeier A."/>
            <person name="Kalinowski J."/>
            <person name="Ruckert C."/>
        </authorList>
    </citation>
    <scope>NUCLEOTIDE SEQUENCE</scope>
    <source>
        <strain evidence="15">KCTC 32513</strain>
    </source>
</reference>
<feature type="domain" description="Response regulatory" evidence="14">
    <location>
        <begin position="616"/>
        <end position="738"/>
    </location>
</feature>
<protein>
    <recommendedName>
        <fullName evidence="10">Sensory/regulatory protein RpfC</fullName>
        <ecNumber evidence="2">2.7.13.3</ecNumber>
    </recommendedName>
</protein>
<dbReference type="PROSITE" id="PS50110">
    <property type="entry name" value="RESPONSE_REGULATORY"/>
    <property type="match status" value="2"/>
</dbReference>
<evidence type="ECO:0000256" key="4">
    <source>
        <dbReference type="ARBA" id="ARBA00022679"/>
    </source>
</evidence>
<dbReference type="SMART" id="SM00388">
    <property type="entry name" value="HisKA"/>
    <property type="match status" value="1"/>
</dbReference>
<dbReference type="Pfam" id="PF02518">
    <property type="entry name" value="HATPase_c"/>
    <property type="match status" value="1"/>
</dbReference>
<dbReference type="InterPro" id="IPR001789">
    <property type="entry name" value="Sig_transdc_resp-reg_receiver"/>
</dbReference>
<dbReference type="EMBL" id="BMZH01000003">
    <property type="protein sequence ID" value="GHA88698.1"/>
    <property type="molecule type" value="Genomic_DNA"/>
</dbReference>
<sequence length="915" mass="99073">MKLRTKFTASFILTALVLCGVTMLVATLVIGRSYEALETHQANSDFFVIENAVRGNIETKVALMSEYGKWDVVHDFMLGQGEAPVSETGLSSSLRFANLDLIGFFCPKGLKYGVVRDEDENADQLALADMAAAYDMTEPGWSQLMDLMKPGFMMNGIIKSADGPLIVSTMPIVGTRDGGSHVGHIVIGSKIDADFIAAIKRKTNIDWTLRAEGELGLVELAFTSGQAEARAYTPHVSADKVITTKTALFQSENGKTSVLLSSNTPRFIVASGKSSLRTLTLFLAISMIIILLVLRIMLEKLLIGPISSLTNLIAGRALPKRRDVIQQNQRSDEVGDLYRTYNTLQRASEENTEALEAAVSKAKAASVSKSEFLANMSHEIRTPMNGVLGMAQVMRGTDLSEVQTHYVDLMYDSGMALMTIINDILDFSKIESGKMELDPEPFDLHCALESVIALLGSQARDKEIDLIAEIESLRDRTVVGDIGRIRQTVTNLLGNAIKFTSEGHVLIRATMEDVDARLSRVRIEVEDTGVGIPEDKLGLIFDQFTQAEGSTTRQFGGTGLGLSISRRIVELMGGTIGVKSEYGHGSTFWFELTLETQSSKPKPVAEPHTCDLSGVVFLVVDDIALNRRILSEQLTGWGAKAYCVDSAEKGLAVLRGVAARGSQTLPIVISDFQMPHIDGLEFVRQIRADATIAATPVMVLSSVGSDDVKREFRALGVESVLEKPALTGAVIRALQKMVPASARAAMSPETLATNPALNLHSAQPEPVVTATAPTANPKILVAEDNAVNREVMRLMCEGEPLDLHFVHDGQEAVNAIRVAQFDLVLMDISMPIMDGVKATQAIRRLEAQAKAPATPIIAVTAHAMNTERDRYLAAGMDDHLPKPLIKGNLLAMIAKWQGQTSQATQTAQKAQASAA</sequence>
<dbReference type="SUPFAM" id="SSF47384">
    <property type="entry name" value="Homodimeric domain of signal transducing histidine kinase"/>
    <property type="match status" value="1"/>
</dbReference>
<keyword evidence="3 11" id="KW-0597">Phosphoprotein</keyword>
<dbReference type="SUPFAM" id="SSF52172">
    <property type="entry name" value="CheY-like"/>
    <property type="match status" value="2"/>
</dbReference>
<evidence type="ECO:0000256" key="8">
    <source>
        <dbReference type="ARBA" id="ARBA00023012"/>
    </source>
</evidence>
<accession>A0A8J3CR47</accession>
<evidence type="ECO:0000256" key="11">
    <source>
        <dbReference type="PROSITE-ProRule" id="PRU00169"/>
    </source>
</evidence>
<keyword evidence="16" id="KW-1185">Reference proteome</keyword>
<evidence type="ECO:0000259" key="14">
    <source>
        <dbReference type="PROSITE" id="PS50110"/>
    </source>
</evidence>
<evidence type="ECO:0000256" key="10">
    <source>
        <dbReference type="ARBA" id="ARBA00068150"/>
    </source>
</evidence>
<dbReference type="Gene3D" id="3.40.50.2300">
    <property type="match status" value="2"/>
</dbReference>
<evidence type="ECO:0000256" key="9">
    <source>
        <dbReference type="ARBA" id="ARBA00064003"/>
    </source>
</evidence>
<gene>
    <name evidence="15" type="ORF">GCM10009069_09630</name>
</gene>
<comment type="caution">
    <text evidence="15">The sequence shown here is derived from an EMBL/GenBank/DDBJ whole genome shotgun (WGS) entry which is preliminary data.</text>
</comment>
<keyword evidence="12" id="KW-0472">Membrane</keyword>
<proteinExistence type="predicted"/>
<dbReference type="Pfam" id="PF00512">
    <property type="entry name" value="HisKA"/>
    <property type="match status" value="1"/>
</dbReference>
<dbReference type="FunFam" id="1.10.287.130:FF:000002">
    <property type="entry name" value="Two-component osmosensing histidine kinase"/>
    <property type="match status" value="1"/>
</dbReference>
<dbReference type="InterPro" id="IPR007892">
    <property type="entry name" value="CHASE4"/>
</dbReference>
<dbReference type="Proteomes" id="UP000634004">
    <property type="component" value="Unassembled WGS sequence"/>
</dbReference>
<keyword evidence="12" id="KW-1133">Transmembrane helix</keyword>
<dbReference type="InterPro" id="IPR036097">
    <property type="entry name" value="HisK_dim/P_sf"/>
</dbReference>
<keyword evidence="12" id="KW-0812">Transmembrane</keyword>
<evidence type="ECO:0000256" key="7">
    <source>
        <dbReference type="ARBA" id="ARBA00022840"/>
    </source>
</evidence>
<feature type="domain" description="Response regulatory" evidence="14">
    <location>
        <begin position="778"/>
        <end position="897"/>
    </location>
</feature>
<keyword evidence="4" id="KW-0808">Transferase</keyword>
<keyword evidence="5" id="KW-0547">Nucleotide-binding</keyword>
<dbReference type="InterPro" id="IPR003594">
    <property type="entry name" value="HATPase_dom"/>
</dbReference>
<dbReference type="CDD" id="cd00082">
    <property type="entry name" value="HisKA"/>
    <property type="match status" value="1"/>
</dbReference>
<dbReference type="SUPFAM" id="SSF55874">
    <property type="entry name" value="ATPase domain of HSP90 chaperone/DNA topoisomerase II/histidine kinase"/>
    <property type="match status" value="1"/>
</dbReference>
<evidence type="ECO:0000256" key="12">
    <source>
        <dbReference type="SAM" id="Phobius"/>
    </source>
</evidence>
<organism evidence="15 16">
    <name type="scientific">Algimonas arctica</name>
    <dbReference type="NCBI Taxonomy" id="1479486"/>
    <lineage>
        <taxon>Bacteria</taxon>
        <taxon>Pseudomonadati</taxon>
        <taxon>Pseudomonadota</taxon>
        <taxon>Alphaproteobacteria</taxon>
        <taxon>Maricaulales</taxon>
        <taxon>Robiginitomaculaceae</taxon>
        <taxon>Algimonas</taxon>
    </lineage>
</organism>
<evidence type="ECO:0000256" key="1">
    <source>
        <dbReference type="ARBA" id="ARBA00000085"/>
    </source>
</evidence>
<feature type="modified residue" description="4-aspartylphosphate" evidence="11">
    <location>
        <position position="827"/>
    </location>
</feature>
<dbReference type="PANTHER" id="PTHR45339">
    <property type="entry name" value="HYBRID SIGNAL TRANSDUCTION HISTIDINE KINASE J"/>
    <property type="match status" value="1"/>
</dbReference>
<dbReference type="Gene3D" id="3.30.565.10">
    <property type="entry name" value="Histidine kinase-like ATPase, C-terminal domain"/>
    <property type="match status" value="1"/>
</dbReference>
<dbReference type="Gene3D" id="1.10.287.130">
    <property type="match status" value="1"/>
</dbReference>
<feature type="modified residue" description="4-aspartylphosphate" evidence="11">
    <location>
        <position position="671"/>
    </location>
</feature>
<dbReference type="InterPro" id="IPR005467">
    <property type="entry name" value="His_kinase_dom"/>
</dbReference>
<feature type="transmembrane region" description="Helical" evidence="12">
    <location>
        <begin position="279"/>
        <end position="298"/>
    </location>
</feature>
<dbReference type="SMART" id="SM00387">
    <property type="entry name" value="HATPase_c"/>
    <property type="match status" value="1"/>
</dbReference>
<dbReference type="GO" id="GO:0000155">
    <property type="term" value="F:phosphorelay sensor kinase activity"/>
    <property type="evidence" value="ECO:0007669"/>
    <property type="project" value="InterPro"/>
</dbReference>
<comment type="catalytic activity">
    <reaction evidence="1">
        <text>ATP + protein L-histidine = ADP + protein N-phospho-L-histidine.</text>
        <dbReference type="EC" id="2.7.13.3"/>
    </reaction>
</comment>
<reference evidence="15" key="2">
    <citation type="submission" date="2020-09" db="EMBL/GenBank/DDBJ databases">
        <authorList>
            <person name="Sun Q."/>
            <person name="Kim S."/>
        </authorList>
    </citation>
    <scope>NUCLEOTIDE SEQUENCE</scope>
    <source>
        <strain evidence="15">KCTC 32513</strain>
    </source>
</reference>
<evidence type="ECO:0000256" key="2">
    <source>
        <dbReference type="ARBA" id="ARBA00012438"/>
    </source>
</evidence>
<keyword evidence="8" id="KW-0902">Two-component regulatory system</keyword>
<keyword evidence="7" id="KW-0067">ATP-binding</keyword>
<dbReference type="InterPro" id="IPR036890">
    <property type="entry name" value="HATPase_C_sf"/>
</dbReference>
<dbReference type="InterPro" id="IPR003661">
    <property type="entry name" value="HisK_dim/P_dom"/>
</dbReference>